<dbReference type="EMBL" id="BAAAGX010000018">
    <property type="protein sequence ID" value="GAA0258595.1"/>
    <property type="molecule type" value="Genomic_DNA"/>
</dbReference>
<keyword evidence="2" id="KW-0472">Membrane</keyword>
<feature type="compositionally biased region" description="Low complexity" evidence="1">
    <location>
        <begin position="528"/>
        <end position="539"/>
    </location>
</feature>
<keyword evidence="2" id="KW-0812">Transmembrane</keyword>
<feature type="region of interest" description="Disordered" evidence="1">
    <location>
        <begin position="497"/>
        <end position="516"/>
    </location>
</feature>
<name>A0ABN0UQT6_9ACTN</name>
<keyword evidence="4" id="KW-1185">Reference proteome</keyword>
<organism evidence="3 4">
    <name type="scientific">Cryptosporangium japonicum</name>
    <dbReference type="NCBI Taxonomy" id="80872"/>
    <lineage>
        <taxon>Bacteria</taxon>
        <taxon>Bacillati</taxon>
        <taxon>Actinomycetota</taxon>
        <taxon>Actinomycetes</taxon>
        <taxon>Cryptosporangiales</taxon>
        <taxon>Cryptosporangiaceae</taxon>
        <taxon>Cryptosporangium</taxon>
    </lineage>
</organism>
<feature type="region of interest" description="Disordered" evidence="1">
    <location>
        <begin position="604"/>
        <end position="645"/>
    </location>
</feature>
<comment type="caution">
    <text evidence="3">The sequence shown here is derived from an EMBL/GenBank/DDBJ whole genome shotgun (WGS) entry which is preliminary data.</text>
</comment>
<protein>
    <submittedName>
        <fullName evidence="3">Uncharacterized protein</fullName>
    </submittedName>
</protein>
<feature type="compositionally biased region" description="Low complexity" evidence="1">
    <location>
        <begin position="613"/>
        <end position="626"/>
    </location>
</feature>
<dbReference type="RefSeq" id="WP_344651324.1">
    <property type="nucleotide sequence ID" value="NZ_BAAAGX010000018.1"/>
</dbReference>
<feature type="transmembrane region" description="Helical" evidence="2">
    <location>
        <begin position="100"/>
        <end position="124"/>
    </location>
</feature>
<feature type="transmembrane region" description="Helical" evidence="2">
    <location>
        <begin position="70"/>
        <end position="93"/>
    </location>
</feature>
<proteinExistence type="predicted"/>
<accession>A0ABN0UQT6</accession>
<evidence type="ECO:0000313" key="3">
    <source>
        <dbReference type="EMBL" id="GAA0258595.1"/>
    </source>
</evidence>
<evidence type="ECO:0000256" key="1">
    <source>
        <dbReference type="SAM" id="MobiDB-lite"/>
    </source>
</evidence>
<feature type="region of interest" description="Disordered" evidence="1">
    <location>
        <begin position="528"/>
        <end position="551"/>
    </location>
</feature>
<dbReference type="Proteomes" id="UP001500967">
    <property type="component" value="Unassembled WGS sequence"/>
</dbReference>
<evidence type="ECO:0000256" key="2">
    <source>
        <dbReference type="SAM" id="Phobius"/>
    </source>
</evidence>
<gene>
    <name evidence="3" type="ORF">GCM10009539_49910</name>
</gene>
<reference evidence="3 4" key="1">
    <citation type="journal article" date="2019" name="Int. J. Syst. Evol. Microbiol.">
        <title>The Global Catalogue of Microorganisms (GCM) 10K type strain sequencing project: providing services to taxonomists for standard genome sequencing and annotation.</title>
        <authorList>
            <consortium name="The Broad Institute Genomics Platform"/>
            <consortium name="The Broad Institute Genome Sequencing Center for Infectious Disease"/>
            <person name="Wu L."/>
            <person name="Ma J."/>
        </authorList>
    </citation>
    <scope>NUCLEOTIDE SEQUENCE [LARGE SCALE GENOMIC DNA]</scope>
    <source>
        <strain evidence="3 4">JCM 10425</strain>
    </source>
</reference>
<evidence type="ECO:0000313" key="4">
    <source>
        <dbReference type="Proteomes" id="UP001500967"/>
    </source>
</evidence>
<keyword evidence="2" id="KW-1133">Transmembrane helix</keyword>
<sequence>MADTNESPPDGGTRAPLGALLRPGERLGWVFRDRHLFRRPFGPPPPTMGEVPADVLASARAANPHLVRNIAIALPAALIVSFVMVCGLSLLVFRGEGGGWGFLVMIVLVLAVFGVAGGLVWWGAHNAGAAARRPNAVAAEQRARYDRELADWHTRKAQFDVAEQQRAEQLPEWAPVVPPPHTRRIDVVGGTLWGWEGLLTVFGSSTLASGGRLTVLDLTGEGVCRELAEVAADADLSTDVQLFPDDLATADILSGLDQRQFVDVLVEAVHGGDGEGGSDRYGRAADDRVLGAICAALAPGGLSVARVLAALRVLLGEPAGTDGLADTERRTIADELFSPDYRREVGPRLRQLESLLHPLAPLGSDAQPRPDAQLSCIATLSTGSTARDEVLGDLVVQRLTRGVATGGPSTGPRTIVVVGADDIARRHLERLSDVCERRGVRLVYLFRHLRGTSLQVLGAGAVGVMRLGNHQEAAEAAEFIGRQHRFVLTQLTHQLGGAETHSTAESESRSTSSVRNLSLRRPWQSISGMVGSSSRSWRSTAGHAEGTNWNNSETYQRATEYTVEPRTLQGLPDYAMLLVTAGQHGPTVTAVECNPDIVSLPRVSVDPLPPATQPAALPRPDTARPGTPVPPPSGPTGWSQQPPGR</sequence>